<dbReference type="SMART" id="SM00493">
    <property type="entry name" value="TOPRIM"/>
    <property type="match status" value="1"/>
</dbReference>
<sequence length="676" mass="72053">MRASDPAEQQRVTIVLQAIADQEVGRLLSGDLPWTQWLVNAARHDQFSFINTLLIPAQRPDATEVRSYQDWKKDGRQVARGETGIRILTQQGPRTVFDQSQTTGPAIEKAPSPEPASVWGRLRSLAADLGLYVDHGERWTYTGRPGRLLRIPVDLEAAEAARLLAHQLAHVLHRGDHPDPDEPGAETACHGVRRVVADSTAHLVLDHLGLSLPPPAMPAVTSWAGADERAMPVEAITAVGDRVLGATAQIRGRLAKPPPPTRTRSTQQAAGVARASTNTGEQPAEDSTDTEGITDARPAELVSVMTSAHRIFRDASAASWVPGYLANRGFDPATVQHWEIGYAPGDGKTLIEQLRALGHADRDILGAGLARRGKNDALRPFFRDRLVLPLRAPDGTVCGFIGRRTDTAPGPKYLNSPDTPLFRKSELLFGLYEMRDALAQGARPVLVEGPFDAIAINTSEPSYAAVAPCGTTITTAQLNLLAARAQLDAAGLALALDGDDAGQIAAVRAWPTLAQVTGPVSAVTFAKDRDPADILSYQGCVGVRKALQVEVPLADLVVDAALKKYEDHRAFPEGRLAAARAAATLIATGRAADAARQATRVATKLDLPPALVNQILIETITSDGSAPGLGADPLVLAGEDFPVPGSGASNSHMTSAVHRTTGQHHQPQQAQPRRKP</sequence>
<dbReference type="Pfam" id="PF13155">
    <property type="entry name" value="Toprim_2"/>
    <property type="match status" value="1"/>
</dbReference>
<reference evidence="3" key="1">
    <citation type="submission" date="2021-03" db="EMBL/GenBank/DDBJ databases">
        <authorList>
            <person name="Kanchanasin P."/>
            <person name="Saeng-In P."/>
            <person name="Phongsopitanun W."/>
            <person name="Yuki M."/>
            <person name="Kudo T."/>
            <person name="Ohkuma M."/>
            <person name="Tanasupawat S."/>
        </authorList>
    </citation>
    <scope>NUCLEOTIDE SEQUENCE</scope>
    <source>
        <strain evidence="3">GKU 128</strain>
    </source>
</reference>
<dbReference type="InterPro" id="IPR006171">
    <property type="entry name" value="TOPRIM_dom"/>
</dbReference>
<protein>
    <submittedName>
        <fullName evidence="3">Toprim domain-containing protein</fullName>
    </submittedName>
</protein>
<evidence type="ECO:0000313" key="4">
    <source>
        <dbReference type="Proteomes" id="UP000669179"/>
    </source>
</evidence>
<dbReference type="RefSeq" id="WP_208254726.1">
    <property type="nucleotide sequence ID" value="NZ_JAGEOJ010000003.1"/>
</dbReference>
<evidence type="ECO:0000313" key="3">
    <source>
        <dbReference type="EMBL" id="MBO2447124.1"/>
    </source>
</evidence>
<feature type="compositionally biased region" description="Polar residues" evidence="1">
    <location>
        <begin position="647"/>
        <end position="660"/>
    </location>
</feature>
<dbReference type="Proteomes" id="UP000669179">
    <property type="component" value="Unassembled WGS sequence"/>
</dbReference>
<keyword evidence="4" id="KW-1185">Reference proteome</keyword>
<dbReference type="PANTHER" id="PTHR30313">
    <property type="entry name" value="DNA PRIMASE"/>
    <property type="match status" value="1"/>
</dbReference>
<dbReference type="Pfam" id="PF08275">
    <property type="entry name" value="DNAG_N"/>
    <property type="match status" value="1"/>
</dbReference>
<feature type="compositionally biased region" description="Low complexity" evidence="1">
    <location>
        <begin position="663"/>
        <end position="676"/>
    </location>
</feature>
<dbReference type="GO" id="GO:0003697">
    <property type="term" value="F:single-stranded DNA binding"/>
    <property type="evidence" value="ECO:0007669"/>
    <property type="project" value="InterPro"/>
</dbReference>
<dbReference type="InterPro" id="IPR050219">
    <property type="entry name" value="DnaG_primase"/>
</dbReference>
<dbReference type="Gene3D" id="3.90.980.10">
    <property type="entry name" value="DNA primase, catalytic core, N-terminal domain"/>
    <property type="match status" value="1"/>
</dbReference>
<organism evidence="3 4">
    <name type="scientific">Actinomadura barringtoniae</name>
    <dbReference type="NCBI Taxonomy" id="1427535"/>
    <lineage>
        <taxon>Bacteria</taxon>
        <taxon>Bacillati</taxon>
        <taxon>Actinomycetota</taxon>
        <taxon>Actinomycetes</taxon>
        <taxon>Streptosporangiales</taxon>
        <taxon>Thermomonosporaceae</taxon>
        <taxon>Actinomadura</taxon>
    </lineage>
</organism>
<dbReference type="GO" id="GO:0005737">
    <property type="term" value="C:cytoplasm"/>
    <property type="evidence" value="ECO:0007669"/>
    <property type="project" value="TreeGrafter"/>
</dbReference>
<dbReference type="SUPFAM" id="SSF56731">
    <property type="entry name" value="DNA primase core"/>
    <property type="match status" value="1"/>
</dbReference>
<dbReference type="GO" id="GO:0006269">
    <property type="term" value="P:DNA replication, synthesis of primer"/>
    <property type="evidence" value="ECO:0007669"/>
    <property type="project" value="TreeGrafter"/>
</dbReference>
<dbReference type="PANTHER" id="PTHR30313:SF2">
    <property type="entry name" value="DNA PRIMASE"/>
    <property type="match status" value="1"/>
</dbReference>
<dbReference type="AlphaFoldDB" id="A0A939PD90"/>
<dbReference type="InterPro" id="IPR037068">
    <property type="entry name" value="DNA_primase_core_N_sf"/>
</dbReference>
<dbReference type="Pfam" id="PF08401">
    <property type="entry name" value="ArdcN"/>
    <property type="match status" value="1"/>
</dbReference>
<evidence type="ECO:0000259" key="2">
    <source>
        <dbReference type="SMART" id="SM00493"/>
    </source>
</evidence>
<name>A0A939PD90_9ACTN</name>
<comment type="caution">
    <text evidence="3">The sequence shown here is derived from an EMBL/GenBank/DDBJ whole genome shotgun (WGS) entry which is preliminary data.</text>
</comment>
<feature type="compositionally biased region" description="Polar residues" evidence="1">
    <location>
        <begin position="265"/>
        <end position="281"/>
    </location>
</feature>
<dbReference type="EMBL" id="JAGEOJ010000003">
    <property type="protein sequence ID" value="MBO2447124.1"/>
    <property type="molecule type" value="Genomic_DNA"/>
</dbReference>
<feature type="region of interest" description="Disordered" evidence="1">
    <location>
        <begin position="252"/>
        <end position="296"/>
    </location>
</feature>
<dbReference type="InterPro" id="IPR013264">
    <property type="entry name" value="DNAG_N"/>
</dbReference>
<accession>A0A939PD90</accession>
<dbReference type="InterPro" id="IPR013610">
    <property type="entry name" value="ArdC_N"/>
</dbReference>
<evidence type="ECO:0000256" key="1">
    <source>
        <dbReference type="SAM" id="MobiDB-lite"/>
    </source>
</evidence>
<feature type="region of interest" description="Disordered" evidence="1">
    <location>
        <begin position="642"/>
        <end position="676"/>
    </location>
</feature>
<feature type="domain" description="Toprim" evidence="2">
    <location>
        <begin position="442"/>
        <end position="518"/>
    </location>
</feature>
<proteinExistence type="predicted"/>
<gene>
    <name evidence="3" type="ORF">J4573_08500</name>
</gene>
<dbReference type="Gene3D" id="3.40.1360.10">
    <property type="match status" value="1"/>
</dbReference>